<protein>
    <submittedName>
        <fullName evidence="1">Acetylglutamate kinase</fullName>
    </submittedName>
</protein>
<dbReference type="OrthoDB" id="2603324at2"/>
<keyword evidence="2" id="KW-1185">Reference proteome</keyword>
<keyword evidence="1" id="KW-0808">Transferase</keyword>
<dbReference type="AlphaFoldDB" id="A0A4Z0GTV8"/>
<sequence length="167" mass="19054">MLWEQHVFWTRLTISGIVFALPDSEYTTNRLLRNPKDFEQLLAPLYGQEIAAKFASLFTDHLVIAAQLVQAAKAGNQSAATEAEKKWYANADEIATFLASINPYWSARDWQMMLHEHLALTKTEAVDLLTKKYTESIHVFDLIEQQALKMADIMAYGIARQFPARFS</sequence>
<evidence type="ECO:0000313" key="1">
    <source>
        <dbReference type="EMBL" id="TGA99632.1"/>
    </source>
</evidence>
<gene>
    <name evidence="1" type="ORF">E4665_03710</name>
</gene>
<comment type="caution">
    <text evidence="1">The sequence shown here is derived from an EMBL/GenBank/DDBJ whole genome shotgun (WGS) entry which is preliminary data.</text>
</comment>
<name>A0A4Z0GTV8_9BACL</name>
<organism evidence="1 2">
    <name type="scientific">Sporolactobacillus shoreae</name>
    <dbReference type="NCBI Taxonomy" id="1465501"/>
    <lineage>
        <taxon>Bacteria</taxon>
        <taxon>Bacillati</taxon>
        <taxon>Bacillota</taxon>
        <taxon>Bacilli</taxon>
        <taxon>Bacillales</taxon>
        <taxon>Sporolactobacillaceae</taxon>
        <taxon>Sporolactobacillus</taxon>
    </lineage>
</organism>
<accession>A0A4Z0GTV8</accession>
<dbReference type="Proteomes" id="UP000298347">
    <property type="component" value="Unassembled WGS sequence"/>
</dbReference>
<proteinExistence type="predicted"/>
<evidence type="ECO:0000313" key="2">
    <source>
        <dbReference type="Proteomes" id="UP000298347"/>
    </source>
</evidence>
<dbReference type="GO" id="GO:0016301">
    <property type="term" value="F:kinase activity"/>
    <property type="evidence" value="ECO:0007669"/>
    <property type="project" value="UniProtKB-KW"/>
</dbReference>
<keyword evidence="1" id="KW-0418">Kinase</keyword>
<reference evidence="1 2" key="1">
    <citation type="journal article" date="2015" name="Int. J. Syst. Evol. Microbiol.">
        <title>Sporolactobacillus shoreae sp. nov. and Sporolactobacillus spathodeae sp. nov., two spore-forming lactic acid bacteria isolated from tree barks in Thailand.</title>
        <authorList>
            <person name="Thamacharoensuk T."/>
            <person name="Kitahara M."/>
            <person name="Ohkuma M."/>
            <person name="Thongchul N."/>
            <person name="Tanasupawat S."/>
        </authorList>
    </citation>
    <scope>NUCLEOTIDE SEQUENCE [LARGE SCALE GENOMIC DNA]</scope>
    <source>
        <strain evidence="1 2">BK92</strain>
    </source>
</reference>
<dbReference type="EMBL" id="SRJD01000003">
    <property type="protein sequence ID" value="TGA99632.1"/>
    <property type="molecule type" value="Genomic_DNA"/>
</dbReference>